<evidence type="ECO:0000313" key="1">
    <source>
        <dbReference type="EMBL" id="CAG8469748.1"/>
    </source>
</evidence>
<dbReference type="EMBL" id="CAJVPZ010000568">
    <property type="protein sequence ID" value="CAG8469748.1"/>
    <property type="molecule type" value="Genomic_DNA"/>
</dbReference>
<organism evidence="1 2">
    <name type="scientific">Racocetra fulgida</name>
    <dbReference type="NCBI Taxonomy" id="60492"/>
    <lineage>
        <taxon>Eukaryota</taxon>
        <taxon>Fungi</taxon>
        <taxon>Fungi incertae sedis</taxon>
        <taxon>Mucoromycota</taxon>
        <taxon>Glomeromycotina</taxon>
        <taxon>Glomeromycetes</taxon>
        <taxon>Diversisporales</taxon>
        <taxon>Gigasporaceae</taxon>
        <taxon>Racocetra</taxon>
    </lineage>
</organism>
<dbReference type="Proteomes" id="UP000789396">
    <property type="component" value="Unassembled WGS sequence"/>
</dbReference>
<sequence length="154" mass="18309">MPKSKCKNAAKEYILIQSRDNKGKFLKTIDTENSNSEYSDSELLIFESKNNNKKEFDNKIEPNEEAKQLINKDNSFYNLNDLDKTNDNSISEQLNKLNNTLNNMKHMNAYKYLHHLAVYKYLTKIFDYEKLQTRIKLSLEISQQIFQHSLWIVY</sequence>
<reference evidence="1" key="1">
    <citation type="submission" date="2021-06" db="EMBL/GenBank/DDBJ databases">
        <authorList>
            <person name="Kallberg Y."/>
            <person name="Tangrot J."/>
            <person name="Rosling A."/>
        </authorList>
    </citation>
    <scope>NUCLEOTIDE SEQUENCE</scope>
    <source>
        <strain evidence="1">IN212</strain>
    </source>
</reference>
<comment type="caution">
    <text evidence="1">The sequence shown here is derived from an EMBL/GenBank/DDBJ whole genome shotgun (WGS) entry which is preliminary data.</text>
</comment>
<name>A0A9N8VXD6_9GLOM</name>
<accession>A0A9N8VXD6</accession>
<keyword evidence="2" id="KW-1185">Reference proteome</keyword>
<protein>
    <submittedName>
        <fullName evidence="1">3968_t:CDS:1</fullName>
    </submittedName>
</protein>
<dbReference type="AlphaFoldDB" id="A0A9N8VXD6"/>
<dbReference type="OrthoDB" id="2472905at2759"/>
<proteinExistence type="predicted"/>
<evidence type="ECO:0000313" key="2">
    <source>
        <dbReference type="Proteomes" id="UP000789396"/>
    </source>
</evidence>
<gene>
    <name evidence="1" type="ORF">RFULGI_LOCUS1065</name>
</gene>